<sequence>MAAHTPSSCTSGRCTPSACCYCYFTSKVIVPAVFSLLLLVAAGGVHAPAAAATTTPTVAEAAAATVPVTVGVILDLATELGKRSLLSVEMALKDFYAAHPDFATRVSTPKL</sequence>
<dbReference type="AlphaFoldDB" id="A0A5J9TLH9"/>
<dbReference type="Proteomes" id="UP000324897">
    <property type="component" value="Chromosome 3"/>
</dbReference>
<organism evidence="1 2">
    <name type="scientific">Eragrostis curvula</name>
    <name type="common">weeping love grass</name>
    <dbReference type="NCBI Taxonomy" id="38414"/>
    <lineage>
        <taxon>Eukaryota</taxon>
        <taxon>Viridiplantae</taxon>
        <taxon>Streptophyta</taxon>
        <taxon>Embryophyta</taxon>
        <taxon>Tracheophyta</taxon>
        <taxon>Spermatophyta</taxon>
        <taxon>Magnoliopsida</taxon>
        <taxon>Liliopsida</taxon>
        <taxon>Poales</taxon>
        <taxon>Poaceae</taxon>
        <taxon>PACMAD clade</taxon>
        <taxon>Chloridoideae</taxon>
        <taxon>Eragrostideae</taxon>
        <taxon>Eragrostidinae</taxon>
        <taxon>Eragrostis</taxon>
    </lineage>
</organism>
<dbReference type="Gramene" id="TVU12253">
    <property type="protein sequence ID" value="TVU12253"/>
    <property type="gene ID" value="EJB05_45888"/>
</dbReference>
<accession>A0A5J9TLH9</accession>
<evidence type="ECO:0000313" key="1">
    <source>
        <dbReference type="EMBL" id="TVU12253.1"/>
    </source>
</evidence>
<keyword evidence="2" id="KW-1185">Reference proteome</keyword>
<reference evidence="1 2" key="1">
    <citation type="journal article" date="2019" name="Sci. Rep.">
        <title>A high-quality genome of Eragrostis curvula grass provides insights into Poaceae evolution and supports new strategies to enhance forage quality.</title>
        <authorList>
            <person name="Carballo J."/>
            <person name="Santos B.A.C.M."/>
            <person name="Zappacosta D."/>
            <person name="Garbus I."/>
            <person name="Selva J.P."/>
            <person name="Gallo C.A."/>
            <person name="Diaz A."/>
            <person name="Albertini E."/>
            <person name="Caccamo M."/>
            <person name="Echenique V."/>
        </authorList>
    </citation>
    <scope>NUCLEOTIDE SEQUENCE [LARGE SCALE GENOMIC DNA]</scope>
    <source>
        <strain evidence="2">cv. Victoria</strain>
        <tissue evidence="1">Leaf</tissue>
    </source>
</reference>
<feature type="non-terminal residue" evidence="1">
    <location>
        <position position="1"/>
    </location>
</feature>
<dbReference type="EMBL" id="RWGY01000039">
    <property type="protein sequence ID" value="TVU12253.1"/>
    <property type="molecule type" value="Genomic_DNA"/>
</dbReference>
<comment type="caution">
    <text evidence="1">The sequence shown here is derived from an EMBL/GenBank/DDBJ whole genome shotgun (WGS) entry which is preliminary data.</text>
</comment>
<gene>
    <name evidence="1" type="ORF">EJB05_45888</name>
</gene>
<protein>
    <submittedName>
        <fullName evidence="1">Uncharacterized protein</fullName>
    </submittedName>
</protein>
<evidence type="ECO:0000313" key="2">
    <source>
        <dbReference type="Proteomes" id="UP000324897"/>
    </source>
</evidence>
<name>A0A5J9TLH9_9POAL</name>
<proteinExistence type="predicted"/>